<proteinExistence type="inferred from homology"/>
<dbReference type="Gene3D" id="3.30.1330.50">
    <property type="entry name" value="2-C-methyl-D-erythritol 2,4-cyclodiphosphate synthase"/>
    <property type="match status" value="1"/>
</dbReference>
<feature type="binding site" evidence="1">
    <location>
        <position position="8"/>
    </location>
    <ligand>
        <name>a divalent metal cation</name>
        <dbReference type="ChEBI" id="CHEBI:60240"/>
    </ligand>
</feature>
<sequence>MRIGQGFDVHELVSGRPCIIGGIALDYPKGLLGVTDADVLTHSIIDAILGALGAGDIGSVFPESEVQGSDSLELLQYVCGQMKASGYRLGNIDCTILAEAPKMSPYIPRMKQIISETCDILENQVSIKATTMEKMGFIGRSEGIGAMSVVLLEENLEERG</sequence>
<dbReference type="PANTHER" id="PTHR43181">
    <property type="entry name" value="2-C-METHYL-D-ERYTHRITOL 2,4-CYCLODIPHOSPHATE SYNTHASE, CHLOROPLASTIC"/>
    <property type="match status" value="1"/>
</dbReference>
<dbReference type="PANTHER" id="PTHR43181:SF1">
    <property type="entry name" value="2-C-METHYL-D-ERYTHRITOL 2,4-CYCLODIPHOSPHATE SYNTHASE, CHLOROPLASTIC"/>
    <property type="match status" value="1"/>
</dbReference>
<accession>A0A6G8AMC1</accession>
<feature type="binding site" evidence="1">
    <location>
        <position position="140"/>
    </location>
    <ligand>
        <name>4-CDP-2-C-methyl-D-erythritol 2-phosphate</name>
        <dbReference type="ChEBI" id="CHEBI:57919"/>
    </ligand>
</feature>
<comment type="cofactor">
    <cofactor evidence="1">
        <name>a divalent metal cation</name>
        <dbReference type="ChEBI" id="CHEBI:60240"/>
    </cofactor>
    <text evidence="1">Binds 1 divalent metal cation per subunit.</text>
</comment>
<dbReference type="SUPFAM" id="SSF69765">
    <property type="entry name" value="IpsF-like"/>
    <property type="match status" value="1"/>
</dbReference>
<keyword evidence="1 2" id="KW-0456">Lyase</keyword>
<feature type="binding site" evidence="1">
    <location>
        <position position="42"/>
    </location>
    <ligand>
        <name>a divalent metal cation</name>
        <dbReference type="ChEBI" id="CHEBI:60240"/>
    </ligand>
</feature>
<evidence type="ECO:0000256" key="2">
    <source>
        <dbReference type="RuleBase" id="RU004395"/>
    </source>
</evidence>
<keyword evidence="1" id="KW-0479">Metal-binding</keyword>
<dbReference type="InterPro" id="IPR003526">
    <property type="entry name" value="MECDP_synthase"/>
</dbReference>
<feature type="site" description="Transition state stabilizer" evidence="1">
    <location>
        <position position="131"/>
    </location>
</feature>
<feature type="binding site" evidence="1">
    <location>
        <begin position="61"/>
        <end position="65"/>
    </location>
    <ligand>
        <name>4-CDP-2-C-methyl-D-erythritol 2-phosphate</name>
        <dbReference type="ChEBI" id="CHEBI:57919"/>
    </ligand>
</feature>
<dbReference type="EMBL" id="CP049886">
    <property type="protein sequence ID" value="QIL46120.1"/>
    <property type="molecule type" value="Genomic_DNA"/>
</dbReference>
<dbReference type="InterPro" id="IPR036571">
    <property type="entry name" value="MECDP_synthase_sf"/>
</dbReference>
<feature type="binding site" evidence="1">
    <location>
        <position position="137"/>
    </location>
    <ligand>
        <name>4-CDP-2-C-methyl-D-erythritol 2-phosphate</name>
        <dbReference type="ChEBI" id="CHEBI:57919"/>
    </ligand>
</feature>
<organism evidence="4 5">
    <name type="scientific">Vagococcus coleopterorum</name>
    <dbReference type="NCBI Taxonomy" id="2714946"/>
    <lineage>
        <taxon>Bacteria</taxon>
        <taxon>Bacillati</taxon>
        <taxon>Bacillota</taxon>
        <taxon>Bacilli</taxon>
        <taxon>Lactobacillales</taxon>
        <taxon>Enterococcaceae</taxon>
        <taxon>Vagococcus</taxon>
    </lineage>
</organism>
<comment type="caution">
    <text evidence="1">Lacks conserved residue(s) required for the propagation of feature annotation.</text>
</comment>
<dbReference type="NCBIfam" id="TIGR00151">
    <property type="entry name" value="ispF"/>
    <property type="match status" value="1"/>
</dbReference>
<dbReference type="UniPathway" id="UPA00056">
    <property type="reaction ID" value="UER00095"/>
</dbReference>
<evidence type="ECO:0000256" key="1">
    <source>
        <dbReference type="HAMAP-Rule" id="MF_00107"/>
    </source>
</evidence>
<feature type="binding site" evidence="1">
    <location>
        <position position="10"/>
    </location>
    <ligand>
        <name>a divalent metal cation</name>
        <dbReference type="ChEBI" id="CHEBI:60240"/>
    </ligand>
</feature>
<dbReference type="GO" id="GO:0008685">
    <property type="term" value="F:2-C-methyl-D-erythritol 2,4-cyclodiphosphate synthase activity"/>
    <property type="evidence" value="ECO:0007669"/>
    <property type="project" value="UniProtKB-UniRule"/>
</dbReference>
<keyword evidence="5" id="KW-1185">Reference proteome</keyword>
<dbReference type="GO" id="GO:0019288">
    <property type="term" value="P:isopentenyl diphosphate biosynthetic process, methylerythritol 4-phosphate pathway"/>
    <property type="evidence" value="ECO:0007669"/>
    <property type="project" value="UniProtKB-UniRule"/>
</dbReference>
<comment type="subunit">
    <text evidence="1">Homotrimer.</text>
</comment>
<dbReference type="Pfam" id="PF02542">
    <property type="entry name" value="YgbB"/>
    <property type="match status" value="1"/>
</dbReference>
<comment type="pathway">
    <text evidence="1">Isoprenoid biosynthesis; isopentenyl diphosphate biosynthesis via DXP pathway; isopentenyl diphosphate from 1-deoxy-D-xylulose 5-phosphate: step 4/6.</text>
</comment>
<dbReference type="EC" id="4.6.1.12" evidence="1 2"/>
<dbReference type="KEGG" id="vah:G7081_03065"/>
<keyword evidence="1 2" id="KW-0414">Isoprene biosynthesis</keyword>
<protein>
    <recommendedName>
        <fullName evidence="1 2">2-C-methyl-D-erythritol 2,4-cyclodiphosphate synthase</fullName>
        <shortName evidence="1">MECDP-synthase</shortName>
        <shortName evidence="1">MECPP-synthase</shortName>
        <shortName evidence="1">MECPS</shortName>
        <ecNumber evidence="1 2">4.6.1.12</ecNumber>
    </recommendedName>
</protein>
<gene>
    <name evidence="1" type="primary">ispF</name>
    <name evidence="4" type="ORF">G7081_03065</name>
</gene>
<comment type="function">
    <text evidence="1">Involved in the biosynthesis of isopentenyl diphosphate (IPP) and dimethylallyl diphosphate (DMAPP), two major building blocks of isoprenoid compounds. Catalyzes the conversion of 4-diphosphocytidyl-2-C-methyl-D-erythritol 2-phosphate (CDP-ME2P) to 2-C-methyl-D-erythritol 2,4-cyclodiphosphate (ME-CPP) with a corresponding release of cytidine 5-monophosphate (CMP).</text>
</comment>
<reference evidence="4 5" key="1">
    <citation type="submission" date="2020-03" db="EMBL/GenBank/DDBJ databases">
        <title>Vagococcus sp. nov., isolated from beetles.</title>
        <authorList>
            <person name="Hyun D.-W."/>
            <person name="Bae J.-W."/>
        </authorList>
    </citation>
    <scope>NUCLEOTIDE SEQUENCE [LARGE SCALE GENOMIC DNA]</scope>
    <source>
        <strain evidence="4 5">HDW17A</strain>
    </source>
</reference>
<comment type="similarity">
    <text evidence="1 2">Belongs to the IspF family.</text>
</comment>
<dbReference type="RefSeq" id="WP_166007280.1">
    <property type="nucleotide sequence ID" value="NZ_CP049886.1"/>
</dbReference>
<dbReference type="GO" id="GO:0016114">
    <property type="term" value="P:terpenoid biosynthetic process"/>
    <property type="evidence" value="ECO:0007669"/>
    <property type="project" value="InterPro"/>
</dbReference>
<evidence type="ECO:0000259" key="3">
    <source>
        <dbReference type="Pfam" id="PF02542"/>
    </source>
</evidence>
<dbReference type="GO" id="GO:0046872">
    <property type="term" value="F:metal ion binding"/>
    <property type="evidence" value="ECO:0007669"/>
    <property type="project" value="UniProtKB-KW"/>
</dbReference>
<dbReference type="Proteomes" id="UP000500890">
    <property type="component" value="Chromosome"/>
</dbReference>
<feature type="domain" description="2-C-methyl-D-erythritol 2,4-cyclodiphosphate synthase" evidence="3">
    <location>
        <begin position="1"/>
        <end position="152"/>
    </location>
</feature>
<feature type="binding site" evidence="1">
    <location>
        <begin position="130"/>
        <end position="133"/>
    </location>
    <ligand>
        <name>4-CDP-2-C-methyl-D-erythritol 2-phosphate</name>
        <dbReference type="ChEBI" id="CHEBI:57919"/>
    </ligand>
</feature>
<dbReference type="HAMAP" id="MF_00107">
    <property type="entry name" value="IspF"/>
    <property type="match status" value="1"/>
</dbReference>
<comment type="catalytic activity">
    <reaction evidence="1 2">
        <text>4-CDP-2-C-methyl-D-erythritol 2-phosphate = 2-C-methyl-D-erythritol 2,4-cyclic diphosphate + CMP</text>
        <dbReference type="Rhea" id="RHEA:23864"/>
        <dbReference type="ChEBI" id="CHEBI:57919"/>
        <dbReference type="ChEBI" id="CHEBI:58483"/>
        <dbReference type="ChEBI" id="CHEBI:60377"/>
        <dbReference type="EC" id="4.6.1.12"/>
    </reaction>
</comment>
<dbReference type="CDD" id="cd00554">
    <property type="entry name" value="MECDP_synthase"/>
    <property type="match status" value="1"/>
</dbReference>
<feature type="binding site" evidence="1">
    <location>
        <begin position="8"/>
        <end position="10"/>
    </location>
    <ligand>
        <name>4-CDP-2-C-methyl-D-erythritol 2-phosphate</name>
        <dbReference type="ChEBI" id="CHEBI:57919"/>
    </ligand>
</feature>
<evidence type="ECO:0000313" key="4">
    <source>
        <dbReference type="EMBL" id="QIL46120.1"/>
    </source>
</evidence>
<evidence type="ECO:0000313" key="5">
    <source>
        <dbReference type="Proteomes" id="UP000500890"/>
    </source>
</evidence>
<dbReference type="AlphaFoldDB" id="A0A6G8AMC1"/>
<feature type="binding site" evidence="1">
    <location>
        <begin position="56"/>
        <end position="58"/>
    </location>
    <ligand>
        <name>4-CDP-2-C-methyl-D-erythritol 2-phosphate</name>
        <dbReference type="ChEBI" id="CHEBI:57919"/>
    </ligand>
</feature>
<name>A0A6G8AMC1_9ENTE</name>